<evidence type="ECO:0000256" key="1">
    <source>
        <dbReference type="ARBA" id="ARBA00010875"/>
    </source>
</evidence>
<protein>
    <recommendedName>
        <fullName evidence="9">Endoribonuclease YbeY</fullName>
        <ecNumber evidence="9">3.1.-.-</ecNumber>
    </recommendedName>
</protein>
<dbReference type="InterPro" id="IPR020549">
    <property type="entry name" value="YbeY_CS"/>
</dbReference>
<evidence type="ECO:0000256" key="8">
    <source>
        <dbReference type="ARBA" id="ARBA00022833"/>
    </source>
</evidence>
<dbReference type="HAMAP" id="MF_00009">
    <property type="entry name" value="Endoribonucl_YbeY"/>
    <property type="match status" value="1"/>
</dbReference>
<keyword evidence="11" id="KW-1185">Reference proteome</keyword>
<evidence type="ECO:0000256" key="5">
    <source>
        <dbReference type="ARBA" id="ARBA00022723"/>
    </source>
</evidence>
<dbReference type="PANTHER" id="PTHR46986">
    <property type="entry name" value="ENDORIBONUCLEASE YBEY, CHLOROPLASTIC"/>
    <property type="match status" value="1"/>
</dbReference>
<comment type="caution">
    <text evidence="10">The sequence shown here is derived from an EMBL/GenBank/DDBJ whole genome shotgun (WGS) entry which is preliminary data.</text>
</comment>
<proteinExistence type="inferred from homology"/>
<evidence type="ECO:0000256" key="7">
    <source>
        <dbReference type="ARBA" id="ARBA00022801"/>
    </source>
</evidence>
<dbReference type="EC" id="3.1.-.-" evidence="9"/>
<dbReference type="PROSITE" id="PS01306">
    <property type="entry name" value="UPF0054"/>
    <property type="match status" value="1"/>
</dbReference>
<comment type="function">
    <text evidence="9">Single strand-specific metallo-endoribonuclease involved in late-stage 70S ribosome quality control and in maturation of the 3' terminus of the 16S rRNA.</text>
</comment>
<evidence type="ECO:0000256" key="9">
    <source>
        <dbReference type="HAMAP-Rule" id="MF_00009"/>
    </source>
</evidence>
<dbReference type="InterPro" id="IPR002036">
    <property type="entry name" value="YbeY"/>
</dbReference>
<dbReference type="InterPro" id="IPR023091">
    <property type="entry name" value="MetalPrtase_cat_dom_sf_prd"/>
</dbReference>
<dbReference type="EMBL" id="JAAZSR010000011">
    <property type="protein sequence ID" value="NKX49325.1"/>
    <property type="molecule type" value="Genomic_DNA"/>
</dbReference>
<sequence length="157" mass="17221">MSVEVTNESALPADEEEHSRLGRFILDSLYVHAEAELSIILVDTEAMERLHIEWMDEPGPTDVLSFPMDELRPGTAARPTPPGVLGDIVICPQVAAEQAAKAGHPVSEEMLLLATHGILHLLGYDHAEPEEKEEMFSLQRQLLGSFLGKDAPTETTL</sequence>
<keyword evidence="9" id="KW-0963">Cytoplasm</keyword>
<evidence type="ECO:0000313" key="10">
    <source>
        <dbReference type="EMBL" id="NKX49325.1"/>
    </source>
</evidence>
<reference evidence="10 11" key="1">
    <citation type="submission" date="2020-04" db="EMBL/GenBank/DDBJ databases">
        <authorList>
            <person name="Liu S."/>
        </authorList>
    </citation>
    <scope>NUCLEOTIDE SEQUENCE [LARGE SCALE GENOMIC DNA]</scope>
    <source>
        <strain evidence="10 11">CGMCC 1.15091</strain>
    </source>
</reference>
<dbReference type="PANTHER" id="PTHR46986:SF1">
    <property type="entry name" value="ENDORIBONUCLEASE YBEY, CHLOROPLASTIC"/>
    <property type="match status" value="1"/>
</dbReference>
<dbReference type="Pfam" id="PF02130">
    <property type="entry name" value="YbeY"/>
    <property type="match status" value="1"/>
</dbReference>
<feature type="binding site" evidence="9">
    <location>
        <position position="116"/>
    </location>
    <ligand>
        <name>Zn(2+)</name>
        <dbReference type="ChEBI" id="CHEBI:29105"/>
        <note>catalytic</note>
    </ligand>
</feature>
<evidence type="ECO:0000256" key="4">
    <source>
        <dbReference type="ARBA" id="ARBA00022722"/>
    </source>
</evidence>
<keyword evidence="3 9" id="KW-0698">rRNA processing</keyword>
<dbReference type="SUPFAM" id="SSF55486">
    <property type="entry name" value="Metalloproteases ('zincins'), catalytic domain"/>
    <property type="match status" value="1"/>
</dbReference>
<dbReference type="Proteomes" id="UP000523795">
    <property type="component" value="Unassembled WGS sequence"/>
</dbReference>
<comment type="cofactor">
    <cofactor evidence="9">
        <name>Zn(2+)</name>
        <dbReference type="ChEBI" id="CHEBI:29105"/>
    </cofactor>
    <text evidence="9">Binds 1 zinc ion.</text>
</comment>
<keyword evidence="4 9" id="KW-0540">Nuclease</keyword>
<feature type="binding site" evidence="9">
    <location>
        <position position="126"/>
    </location>
    <ligand>
        <name>Zn(2+)</name>
        <dbReference type="ChEBI" id="CHEBI:29105"/>
        <note>catalytic</note>
    </ligand>
</feature>
<evidence type="ECO:0000256" key="3">
    <source>
        <dbReference type="ARBA" id="ARBA00022552"/>
    </source>
</evidence>
<feature type="binding site" evidence="9">
    <location>
        <position position="120"/>
    </location>
    <ligand>
        <name>Zn(2+)</name>
        <dbReference type="ChEBI" id="CHEBI:29105"/>
        <note>catalytic</note>
    </ligand>
</feature>
<keyword evidence="8 9" id="KW-0862">Zinc</keyword>
<evidence type="ECO:0000313" key="11">
    <source>
        <dbReference type="Proteomes" id="UP000523795"/>
    </source>
</evidence>
<dbReference type="NCBIfam" id="TIGR00043">
    <property type="entry name" value="rRNA maturation RNase YbeY"/>
    <property type="match status" value="1"/>
</dbReference>
<name>A0ABX1JMK6_9MICC</name>
<accession>A0ABX1JMK6</accession>
<keyword evidence="7 9" id="KW-0378">Hydrolase</keyword>
<evidence type="ECO:0000256" key="6">
    <source>
        <dbReference type="ARBA" id="ARBA00022759"/>
    </source>
</evidence>
<keyword evidence="5 9" id="KW-0479">Metal-binding</keyword>
<dbReference type="Gene3D" id="3.40.390.30">
    <property type="entry name" value="Metalloproteases ('zincins'), catalytic domain"/>
    <property type="match status" value="1"/>
</dbReference>
<evidence type="ECO:0000256" key="2">
    <source>
        <dbReference type="ARBA" id="ARBA00022517"/>
    </source>
</evidence>
<organism evidence="10 11">
    <name type="scientific">Arthrobacter deserti</name>
    <dbReference type="NCBI Taxonomy" id="1742687"/>
    <lineage>
        <taxon>Bacteria</taxon>
        <taxon>Bacillati</taxon>
        <taxon>Actinomycetota</taxon>
        <taxon>Actinomycetes</taxon>
        <taxon>Micrococcales</taxon>
        <taxon>Micrococcaceae</taxon>
        <taxon>Arthrobacter</taxon>
    </lineage>
</organism>
<keyword evidence="6 9" id="KW-0255">Endonuclease</keyword>
<comment type="similarity">
    <text evidence="1 9">Belongs to the endoribonuclease YbeY family.</text>
</comment>
<comment type="subcellular location">
    <subcellularLocation>
        <location evidence="9">Cytoplasm</location>
    </subcellularLocation>
</comment>
<gene>
    <name evidence="9 10" type="primary">ybeY</name>
    <name evidence="10" type="ORF">HER39_01760</name>
</gene>
<keyword evidence="2 9" id="KW-0690">Ribosome biogenesis</keyword>